<dbReference type="RefSeq" id="WP_126985972.1">
    <property type="nucleotide sequence ID" value="NZ_ML133853.1"/>
</dbReference>
<evidence type="ECO:0008006" key="3">
    <source>
        <dbReference type="Google" id="ProtNLM"/>
    </source>
</evidence>
<comment type="caution">
    <text evidence="1">The sequence shown here is derived from an EMBL/GenBank/DDBJ whole genome shotgun (WGS) entry which is preliminary data.</text>
</comment>
<evidence type="ECO:0000313" key="2">
    <source>
        <dbReference type="Proteomes" id="UP000274327"/>
    </source>
</evidence>
<protein>
    <recommendedName>
        <fullName evidence="3">Ribosomal protein L7/L12 C-terminal domain-containing protein</fullName>
    </recommendedName>
</protein>
<dbReference type="InterPro" id="IPR014719">
    <property type="entry name" value="Ribosomal_bL12_C/ClpS-like"/>
</dbReference>
<proteinExistence type="predicted"/>
<dbReference type="Proteomes" id="UP000274327">
    <property type="component" value="Unassembled WGS sequence"/>
</dbReference>
<sequence>MFGRTRQQQTMIENLQAQNARLEGLVGLFAERAGVGEAELERLREESGAPRVPEECRRLIAEGKVIEAIKVYREHTGAGLKEAKDAIDRSRGVA</sequence>
<dbReference type="GeneID" id="78120706"/>
<keyword evidence="2" id="KW-1185">Reference proteome</keyword>
<name>A0A3R8X727_9MICO</name>
<dbReference type="EMBL" id="QOCI01000003">
    <property type="protein sequence ID" value="RRR19309.1"/>
    <property type="molecule type" value="Genomic_DNA"/>
</dbReference>
<organism evidence="1 2">
    <name type="scientific">Brachybacterium paraconglomeratum</name>
    <dbReference type="NCBI Taxonomy" id="173362"/>
    <lineage>
        <taxon>Bacteria</taxon>
        <taxon>Bacillati</taxon>
        <taxon>Actinomycetota</taxon>
        <taxon>Actinomycetes</taxon>
        <taxon>Micrococcales</taxon>
        <taxon>Dermabacteraceae</taxon>
        <taxon>Brachybacterium</taxon>
    </lineage>
</organism>
<gene>
    <name evidence="1" type="ORF">DS079_06685</name>
</gene>
<accession>A0A3R8X727</accession>
<dbReference type="AlphaFoldDB" id="A0A3R8X727"/>
<reference evidence="1 2" key="1">
    <citation type="submission" date="2018-07" db="EMBL/GenBank/DDBJ databases">
        <title>Brachybacteriurn paraconglorneratum KCTC 9916.</title>
        <authorList>
            <person name="Li Y."/>
        </authorList>
    </citation>
    <scope>NUCLEOTIDE SEQUENCE [LARGE SCALE GENOMIC DNA]</scope>
    <source>
        <strain evidence="1 2">KCTC 9916</strain>
    </source>
</reference>
<evidence type="ECO:0000313" key="1">
    <source>
        <dbReference type="EMBL" id="RRR19309.1"/>
    </source>
</evidence>
<dbReference type="Gene3D" id="3.30.1390.10">
    <property type="match status" value="1"/>
</dbReference>